<dbReference type="EMBL" id="RPFW01000004">
    <property type="protein sequence ID" value="TVZ02793.1"/>
    <property type="molecule type" value="Genomic_DNA"/>
</dbReference>
<dbReference type="InterPro" id="IPR011008">
    <property type="entry name" value="Dimeric_a/b-barrel"/>
</dbReference>
<dbReference type="Proteomes" id="UP000460272">
    <property type="component" value="Unassembled WGS sequence"/>
</dbReference>
<accession>A0A6P2C041</accession>
<dbReference type="RefSeq" id="WP_145854953.1">
    <property type="nucleotide sequence ID" value="NZ_RPFW01000004.1"/>
</dbReference>
<proteinExistence type="predicted"/>
<keyword evidence="2" id="KW-1185">Reference proteome</keyword>
<sequence length="126" mass="14451">MPALPWLERQPIDPQRQYVAMASRLPLKSYRFIPGFMRDTMRIRRQLGQATGLVGYTLNAGLARKTFWTFSVWEDQASLDKFAASDPHRAIIGRLRPRISPTRFEFFPISGSDLPLAWAQITARVS</sequence>
<dbReference type="OrthoDB" id="3214999at2"/>
<dbReference type="AlphaFoldDB" id="A0A6P2C041"/>
<evidence type="ECO:0008006" key="3">
    <source>
        <dbReference type="Google" id="ProtNLM"/>
    </source>
</evidence>
<organism evidence="1 2">
    <name type="scientific">Trebonia kvetii</name>
    <dbReference type="NCBI Taxonomy" id="2480626"/>
    <lineage>
        <taxon>Bacteria</taxon>
        <taxon>Bacillati</taxon>
        <taxon>Actinomycetota</taxon>
        <taxon>Actinomycetes</taxon>
        <taxon>Streptosporangiales</taxon>
        <taxon>Treboniaceae</taxon>
        <taxon>Trebonia</taxon>
    </lineage>
</organism>
<gene>
    <name evidence="1" type="ORF">EAS64_20065</name>
</gene>
<name>A0A6P2C041_9ACTN</name>
<comment type="caution">
    <text evidence="1">The sequence shown here is derived from an EMBL/GenBank/DDBJ whole genome shotgun (WGS) entry which is preliminary data.</text>
</comment>
<protein>
    <recommendedName>
        <fullName evidence="3">DUF3291 domain-containing protein</fullName>
    </recommendedName>
</protein>
<evidence type="ECO:0000313" key="2">
    <source>
        <dbReference type="Proteomes" id="UP000460272"/>
    </source>
</evidence>
<evidence type="ECO:0000313" key="1">
    <source>
        <dbReference type="EMBL" id="TVZ02793.1"/>
    </source>
</evidence>
<reference evidence="1 2" key="1">
    <citation type="submission" date="2018-11" db="EMBL/GenBank/DDBJ databases">
        <title>Trebonia kvetii gen.nov., sp.nov., a novel acidophilic actinobacterium, and proposal of the new actinobacterial family Treboniaceae fam. nov.</title>
        <authorList>
            <person name="Rapoport D."/>
            <person name="Sagova-Mareckova M."/>
            <person name="Sedlacek I."/>
            <person name="Provaznik J."/>
            <person name="Kralova S."/>
            <person name="Pavlinic D."/>
            <person name="Benes V."/>
            <person name="Kopecky J."/>
        </authorList>
    </citation>
    <scope>NUCLEOTIDE SEQUENCE [LARGE SCALE GENOMIC DNA]</scope>
    <source>
        <strain evidence="1 2">15Tr583</strain>
    </source>
</reference>
<dbReference type="SUPFAM" id="SSF54909">
    <property type="entry name" value="Dimeric alpha+beta barrel"/>
    <property type="match status" value="1"/>
</dbReference>
<dbReference type="Gene3D" id="3.30.70.100">
    <property type="match status" value="1"/>
</dbReference>